<keyword evidence="19" id="KW-1185">Reference proteome</keyword>
<dbReference type="InterPro" id="IPR006058">
    <property type="entry name" value="2Fe2S_fd_BS"/>
</dbReference>
<dbReference type="Ensembl" id="ENSOKIT00005026498.1">
    <property type="protein sequence ID" value="ENSOKIP00005025013.1"/>
    <property type="gene ID" value="ENSOKIG00005005651.1"/>
</dbReference>
<dbReference type="InterPro" id="IPR002888">
    <property type="entry name" value="2Fe-2S-bd"/>
</dbReference>
<dbReference type="GO" id="GO:0016491">
    <property type="term" value="F:oxidoreductase activity"/>
    <property type="evidence" value="ECO:0007669"/>
    <property type="project" value="UniProtKB-KW"/>
</dbReference>
<dbReference type="Gene3D" id="3.30.465.10">
    <property type="match status" value="1"/>
</dbReference>
<dbReference type="InterPro" id="IPR012675">
    <property type="entry name" value="Beta-grasp_dom_sf"/>
</dbReference>
<dbReference type="InterPro" id="IPR036884">
    <property type="entry name" value="2Fe-2S-bd_dom_sf"/>
</dbReference>
<dbReference type="InterPro" id="IPR002346">
    <property type="entry name" value="Mopterin_DH_FAD-bd"/>
</dbReference>
<dbReference type="InterPro" id="IPR037165">
    <property type="entry name" value="AldOxase/xan_DH_Mopterin-bd_sf"/>
</dbReference>
<dbReference type="InterPro" id="IPR046867">
    <property type="entry name" value="AldOxase/xan_DH_MoCoBD2"/>
</dbReference>
<dbReference type="InterPro" id="IPR016169">
    <property type="entry name" value="FAD-bd_PCMH_sub2"/>
</dbReference>
<dbReference type="InterPro" id="IPR016167">
    <property type="entry name" value="FAD-bd_PCMH_sub1"/>
</dbReference>
<feature type="binding site" evidence="14">
    <location>
        <begin position="355"/>
        <end position="359"/>
    </location>
    <ligand>
        <name>FAD</name>
        <dbReference type="ChEBI" id="CHEBI:57692"/>
    </ligand>
</feature>
<dbReference type="FunFam" id="3.30.365.10:FF:000003">
    <property type="entry name" value="Aldehyde oxidase 1"/>
    <property type="match status" value="1"/>
</dbReference>
<dbReference type="FunFam" id="1.10.150.120:FF:000001">
    <property type="entry name" value="Aldehyde oxidase 1"/>
    <property type="match status" value="1"/>
</dbReference>
<evidence type="ECO:0000259" key="17">
    <source>
        <dbReference type="PROSITE" id="PS51387"/>
    </source>
</evidence>
<feature type="binding site" evidence="14">
    <location>
        <position position="368"/>
    </location>
    <ligand>
        <name>FAD</name>
        <dbReference type="ChEBI" id="CHEBI:57692"/>
    </ligand>
</feature>
<dbReference type="Pfam" id="PF20256">
    <property type="entry name" value="MoCoBD_2"/>
    <property type="match status" value="1"/>
</dbReference>
<feature type="domain" description="2Fe-2S ferredoxin-type" evidence="16">
    <location>
        <begin position="8"/>
        <end position="95"/>
    </location>
</feature>
<dbReference type="Gene3D" id="1.10.150.120">
    <property type="entry name" value="[2Fe-2S]-binding domain"/>
    <property type="match status" value="1"/>
</dbReference>
<dbReference type="InterPro" id="IPR036318">
    <property type="entry name" value="FAD-bd_PCMH-like_sf"/>
</dbReference>
<evidence type="ECO:0000313" key="19">
    <source>
        <dbReference type="Proteomes" id="UP000694557"/>
    </source>
</evidence>
<dbReference type="SUPFAM" id="SSF54292">
    <property type="entry name" value="2Fe-2S ferredoxin-like"/>
    <property type="match status" value="1"/>
</dbReference>
<keyword evidence="11 15" id="KW-0411">Iron-sulfur</keyword>
<dbReference type="FunFam" id="3.30.365.10:FF:000004">
    <property type="entry name" value="Xanthine dehydrogenase oxidase"/>
    <property type="match status" value="1"/>
</dbReference>
<dbReference type="SMART" id="SM01092">
    <property type="entry name" value="CO_deh_flav_C"/>
    <property type="match status" value="1"/>
</dbReference>
<evidence type="ECO:0000256" key="3">
    <source>
        <dbReference type="ARBA" id="ARBA00011738"/>
    </source>
</evidence>
<dbReference type="GO" id="GO:0005506">
    <property type="term" value="F:iron ion binding"/>
    <property type="evidence" value="ECO:0007669"/>
    <property type="project" value="InterPro"/>
</dbReference>
<dbReference type="PANTHER" id="PTHR45444:SF3">
    <property type="entry name" value="XANTHINE DEHYDROGENASE"/>
    <property type="match status" value="1"/>
</dbReference>
<dbReference type="PANTHER" id="PTHR45444">
    <property type="entry name" value="XANTHINE DEHYDROGENASE"/>
    <property type="match status" value="1"/>
</dbReference>
<feature type="binding site" evidence="15">
    <location>
        <position position="77"/>
    </location>
    <ligand>
        <name>[2Fe-2S] cluster</name>
        <dbReference type="ChEBI" id="CHEBI:190135"/>
        <label>1</label>
    </ligand>
</feature>
<dbReference type="PROSITE" id="PS00559">
    <property type="entry name" value="MOLYBDOPTERIN_EUK"/>
    <property type="match status" value="1"/>
</dbReference>
<evidence type="ECO:0000256" key="8">
    <source>
        <dbReference type="ARBA" id="ARBA00022827"/>
    </source>
</evidence>
<keyword evidence="4 15" id="KW-0500">Molybdenum</keyword>
<dbReference type="Pfam" id="PF02738">
    <property type="entry name" value="MoCoBD_1"/>
    <property type="match status" value="1"/>
</dbReference>
<dbReference type="PIRSF" id="PIRSF000127">
    <property type="entry name" value="Xanthine_DH"/>
    <property type="match status" value="1"/>
</dbReference>
<feature type="domain" description="FAD-binding PCMH-type" evidence="17">
    <location>
        <begin position="237"/>
        <end position="422"/>
    </location>
</feature>
<evidence type="ECO:0000256" key="13">
    <source>
        <dbReference type="PIRSR" id="PIRSR000127-1"/>
    </source>
</evidence>
<feature type="binding site" evidence="15">
    <location>
        <position position="154"/>
    </location>
    <ligand>
        <name>[2Fe-2S] cluster</name>
        <dbReference type="ChEBI" id="CHEBI:190135"/>
        <label>2</label>
    </ligand>
</feature>
<feature type="binding site" evidence="15">
    <location>
        <position position="921"/>
    </location>
    <ligand>
        <name>Mo-molybdopterin</name>
        <dbReference type="ChEBI" id="CHEBI:71302"/>
    </ligand>
    <ligandPart>
        <name>Mo</name>
        <dbReference type="ChEBI" id="CHEBI:28685"/>
    </ligandPart>
</feature>
<feature type="binding site" evidence="15">
    <location>
        <position position="117"/>
    </location>
    <ligand>
        <name>[2Fe-2S] cluster</name>
        <dbReference type="ChEBI" id="CHEBI:190135"/>
        <label>2</label>
    </ligand>
</feature>
<dbReference type="InterPro" id="IPR008274">
    <property type="entry name" value="AldOxase/xan_DH_MoCoBD1"/>
</dbReference>
<feature type="binding site" evidence="14">
    <location>
        <begin position="265"/>
        <end position="272"/>
    </location>
    <ligand>
        <name>FAD</name>
        <dbReference type="ChEBI" id="CHEBI:57692"/>
    </ligand>
</feature>
<comment type="subunit">
    <text evidence="3">Homodimer.</text>
</comment>
<feature type="binding site" evidence="14">
    <location>
        <position position="923"/>
    </location>
    <ligand>
        <name>substrate</name>
    </ligand>
</feature>
<feature type="binding site" evidence="15">
    <location>
        <position position="120"/>
    </location>
    <ligand>
        <name>[2Fe-2S] cluster</name>
        <dbReference type="ChEBI" id="CHEBI:190135"/>
        <label>2</label>
    </ligand>
</feature>
<evidence type="ECO:0000256" key="11">
    <source>
        <dbReference type="ARBA" id="ARBA00023014"/>
    </source>
</evidence>
<dbReference type="PROSITE" id="PS51085">
    <property type="entry name" value="2FE2S_FER_2"/>
    <property type="match status" value="1"/>
</dbReference>
<dbReference type="InterPro" id="IPR022407">
    <property type="entry name" value="OxRdtase_Mopterin_BS"/>
</dbReference>
<dbReference type="Gene3D" id="3.10.20.30">
    <property type="match status" value="1"/>
</dbReference>
<dbReference type="InterPro" id="IPR016208">
    <property type="entry name" value="Ald_Oxase/xanthine_DH-like"/>
</dbReference>
<evidence type="ECO:0000256" key="9">
    <source>
        <dbReference type="ARBA" id="ARBA00023002"/>
    </source>
</evidence>
<reference evidence="18" key="2">
    <citation type="submission" date="2025-09" db="UniProtKB">
        <authorList>
            <consortium name="Ensembl"/>
        </authorList>
    </citation>
    <scope>IDENTIFICATION</scope>
</reference>
<dbReference type="GO" id="GO:0051537">
    <property type="term" value="F:2 iron, 2 sulfur cluster binding"/>
    <property type="evidence" value="ECO:0007669"/>
    <property type="project" value="UniProtKB-KW"/>
</dbReference>
<evidence type="ECO:0000256" key="4">
    <source>
        <dbReference type="ARBA" id="ARBA00022505"/>
    </source>
</evidence>
<comment type="cofactor">
    <cofactor evidence="12">
        <name>[2Fe-2S] cluster</name>
        <dbReference type="ChEBI" id="CHEBI:190135"/>
    </cofactor>
</comment>
<feature type="binding site" evidence="15">
    <location>
        <position position="1088"/>
    </location>
    <ligand>
        <name>Mo-molybdopterin</name>
        <dbReference type="ChEBI" id="CHEBI:71302"/>
    </ligand>
    <ligandPart>
        <name>Mo</name>
        <dbReference type="ChEBI" id="CHEBI:28685"/>
    </ligandPart>
</feature>
<evidence type="ECO:0000256" key="2">
    <source>
        <dbReference type="ARBA" id="ARBA00006849"/>
    </source>
</evidence>
<keyword evidence="5" id="KW-0285">Flavoprotein</keyword>
<evidence type="ECO:0000256" key="7">
    <source>
        <dbReference type="ARBA" id="ARBA00022723"/>
    </source>
</evidence>
<name>A0A8C7DXF8_ONCKI</name>
<evidence type="ECO:0000313" key="18">
    <source>
        <dbReference type="Ensembl" id="ENSOKIP00005025013.1"/>
    </source>
</evidence>
<dbReference type="SUPFAM" id="SSF54665">
    <property type="entry name" value="CO dehydrogenase molybdoprotein N-domain-like"/>
    <property type="match status" value="1"/>
</dbReference>
<feature type="binding site" evidence="15">
    <location>
        <position position="807"/>
    </location>
    <ligand>
        <name>Mo-molybdopterin</name>
        <dbReference type="ChEBI" id="CHEBI:71302"/>
    </ligand>
    <ligandPart>
        <name>Mo</name>
        <dbReference type="ChEBI" id="CHEBI:28685"/>
    </ligandPart>
</feature>
<gene>
    <name evidence="18" type="primary">AOX1</name>
    <name evidence="18" type="synonym">aox6</name>
</gene>
<keyword evidence="9" id="KW-0560">Oxidoreductase</keyword>
<keyword evidence="10 15" id="KW-0408">Iron</keyword>
<sequence>MSENKETDCLCFYVNGKKVTENNADPETMLLSYLRERLRLTGTKYGCGGGGCGACTVMVSRYQPGTKTILHYSANACLLPVCQLQGAAVTTVEGIGNTRTRVHPVQERIAKAHGSQCGFCTPGMVMSMYTLLRNKPQPNMEDITVALGGNLCRCTGYRPIVDGCKTFSPESNCCQANGNGAGCCLNGDSPPERSENEPPPQLFDQEDLLPLDPTQDLIFPPELILMAEIEPQVSQLFRGERMVWVSPVSLEELIQLKTSHPQAPLVMGNTNIGPDIKFKGAWHPIIISPTRVQELFEVTKTPQGVCFGAGCSLSVVKALLEGLVQEIPEEKTEIYRSLLQQLGNLGGQQIRNVASIGGNIVSAYPNSDLNPVFAAGNCTLNVVSKRGRREILLNKDFFVGFGKTSLKPDEIVLSVFIPVSRQGEFMRAFRQAPRKENALATVTTGMRVMFTEGSSVVKELSIYYGGVGPCTVSATKTCAAVIGRKWDEQTLSEAYTQLLDEISLSPSHPGGQVEFRRSLTLSLLFKFNLQMLHKLWEMNVIQEDLSEGVSSAIRPLPKQLQPSLQEFQAVVKGQSGDDPVGRPIMHRSAISQATGEAVYCDDIPKMDGELHLVLVTSTRPHAKILDIDISEALRVPGVVDVITSKDIPGKKFRTFTGIDEGILAQNEVSCVGHMVCAVVADNRKQAKRGAALVKIAYEDLPGPVFTVEEAIEKQSFFLPQRMIERGNVDEAFDKVDHIYEGEIRLGGQEHFYMETQSMVVVPSGEERELKVYLSCQHPTYAQESIAETLGIPSNRVSCHVKRVGGAFGGKVTKTSIIACITSVAAWKTGRAVRCVLERGEDMLITGARHPVLGKHKVGFMNDGRIIAADLHYYANSGNTADESLLVIEKILLHLDNAYNVPNLRGRSVACKTNLPSNTAFRGFGVPQSMLVTENMINDVAMKLGCNAEEIREINMYKEVSLTHYKFEFDPKNLLRCWDECKEKSDYGSRRKSVAQFNQQNRWKKRGMATIPIKYGIAFSDGFLNQAASLVHIYKDGSVLVSHGGTEMGQGIHTKMQQVASRELHIPASLIHITETNTSAVPNTCPSAASFGTDANGMAVKDACEILYQRLEPVRKQNPEGTWQTWVTSAFIQRISLSATGYYRGHDLYMDWEKQEGQPYAYFTYGACCSEVEVDCLTGDYRTVRTDIVMDIGRSINPSVDIGQIEGAFIQGLGLYTLEELKFSPSGVLYTRGPSQYKIPAVCDIPLQFNVYLLSGSDNPHAIYSSKGIGEPVLFLGSSVFFAIKDAVAAARVEAGMVGPFTLNSPATPERTCLACNTPFTQKMACGFCALASSWTSKGRNLVLERTPGHQNPLRR</sequence>
<reference evidence="18" key="1">
    <citation type="submission" date="2025-08" db="UniProtKB">
        <authorList>
            <consortium name="Ensembl"/>
        </authorList>
    </citation>
    <scope>IDENTIFICATION</scope>
</reference>
<feature type="binding site" evidence="15">
    <location>
        <position position="776"/>
    </location>
    <ligand>
        <name>Mo-molybdopterin</name>
        <dbReference type="ChEBI" id="CHEBI:71302"/>
    </ligand>
    <ligandPart>
        <name>Mo</name>
        <dbReference type="ChEBI" id="CHEBI:28685"/>
    </ligandPart>
</feature>
<dbReference type="Pfam" id="PF00941">
    <property type="entry name" value="FAD_binding_5"/>
    <property type="match status" value="1"/>
</dbReference>
<comment type="cofactor">
    <cofactor evidence="1 14">
        <name>FAD</name>
        <dbReference type="ChEBI" id="CHEBI:57692"/>
    </cofactor>
</comment>
<dbReference type="InterPro" id="IPR001041">
    <property type="entry name" value="2Fe-2S_ferredoxin-type"/>
</dbReference>
<keyword evidence="7 15" id="KW-0479">Metal-binding</keyword>
<dbReference type="Gene3D" id="3.90.1170.50">
    <property type="entry name" value="Aldehyde oxidase/xanthine dehydrogenase, a/b hammerhead"/>
    <property type="match status" value="1"/>
</dbReference>
<dbReference type="Pfam" id="PF01799">
    <property type="entry name" value="Fer2_2"/>
    <property type="match status" value="1"/>
</dbReference>
<protein>
    <submittedName>
        <fullName evidence="18">Aldehyde oxidase 1</fullName>
    </submittedName>
</protein>
<evidence type="ECO:0000256" key="5">
    <source>
        <dbReference type="ARBA" id="ARBA00022630"/>
    </source>
</evidence>
<dbReference type="Pfam" id="PF03450">
    <property type="entry name" value="CO_deh_flav_C"/>
    <property type="match status" value="1"/>
</dbReference>
<feature type="binding site" evidence="15">
    <location>
        <position position="55"/>
    </location>
    <ligand>
        <name>[2Fe-2S] cluster</name>
        <dbReference type="ChEBI" id="CHEBI:190135"/>
        <label>1</label>
    </ligand>
</feature>
<comment type="cofactor">
    <cofactor evidence="15">
        <name>[2Fe-2S] cluster</name>
        <dbReference type="ChEBI" id="CHEBI:190135"/>
    </cofactor>
    <text evidence="15">Binds 2 [2Fe-2S] clusters.</text>
</comment>
<dbReference type="Gene3D" id="3.30.390.50">
    <property type="entry name" value="CO dehydrogenase flavoprotein, C-terminal domain"/>
    <property type="match status" value="1"/>
</dbReference>
<dbReference type="FunFam" id="3.30.390.50:FF:000001">
    <property type="entry name" value="Xanthine dehydrogenase oxidase"/>
    <property type="match status" value="1"/>
</dbReference>
<dbReference type="GO" id="GO:0043546">
    <property type="term" value="F:molybdopterin cofactor binding"/>
    <property type="evidence" value="ECO:0007669"/>
    <property type="project" value="InterPro"/>
</dbReference>
<dbReference type="SUPFAM" id="SSF55447">
    <property type="entry name" value="CO dehydrogenase flavoprotein C-terminal domain-like"/>
    <property type="match status" value="1"/>
</dbReference>
<organism evidence="18 19">
    <name type="scientific">Oncorhynchus kisutch</name>
    <name type="common">Coho salmon</name>
    <name type="synonym">Salmo kisutch</name>
    <dbReference type="NCBI Taxonomy" id="8019"/>
    <lineage>
        <taxon>Eukaryota</taxon>
        <taxon>Metazoa</taxon>
        <taxon>Chordata</taxon>
        <taxon>Craniata</taxon>
        <taxon>Vertebrata</taxon>
        <taxon>Euteleostomi</taxon>
        <taxon>Actinopterygii</taxon>
        <taxon>Neopterygii</taxon>
        <taxon>Teleostei</taxon>
        <taxon>Protacanthopterygii</taxon>
        <taxon>Salmoniformes</taxon>
        <taxon>Salmonidae</taxon>
        <taxon>Salmoninae</taxon>
        <taxon>Oncorhynchus</taxon>
    </lineage>
</organism>
<feature type="binding site" evidence="15">
    <location>
        <position position="152"/>
    </location>
    <ligand>
        <name>[2Fe-2S] cluster</name>
        <dbReference type="ChEBI" id="CHEBI:190135"/>
        <label>2</label>
    </ligand>
</feature>
<evidence type="ECO:0000256" key="15">
    <source>
        <dbReference type="PIRSR" id="PIRSR000127-3"/>
    </source>
</evidence>
<dbReference type="InterPro" id="IPR036856">
    <property type="entry name" value="Ald_Oxase/Xan_DH_a/b_sf"/>
</dbReference>
<dbReference type="PROSITE" id="PS00197">
    <property type="entry name" value="2FE2S_FER_1"/>
    <property type="match status" value="1"/>
</dbReference>
<dbReference type="Gene3D" id="3.30.43.10">
    <property type="entry name" value="Uridine Diphospho-n-acetylenolpyruvylglucosamine Reductase, domain 2"/>
    <property type="match status" value="1"/>
</dbReference>
<dbReference type="SMART" id="SM01008">
    <property type="entry name" value="Ald_Xan_dh_C"/>
    <property type="match status" value="1"/>
</dbReference>
<dbReference type="InterPro" id="IPR016166">
    <property type="entry name" value="FAD-bd_PCMH"/>
</dbReference>
<feature type="binding site" evidence="14">
    <location>
        <position position="430"/>
    </location>
    <ligand>
        <name>FAD</name>
        <dbReference type="ChEBI" id="CHEBI:57692"/>
    </ligand>
</feature>
<accession>A0A8C7DXF8</accession>
<feature type="active site" description="Proton acceptor" evidence="13">
    <location>
        <position position="1270"/>
    </location>
</feature>
<dbReference type="FunFam" id="3.30.465.10:FF:000004">
    <property type="entry name" value="Xanthine dehydrogenase/oxidase"/>
    <property type="match status" value="1"/>
</dbReference>
<dbReference type="GeneTree" id="ENSGT00950000183114"/>
<evidence type="ECO:0000256" key="10">
    <source>
        <dbReference type="ARBA" id="ARBA00023004"/>
    </source>
</evidence>
<dbReference type="Pfam" id="PF00111">
    <property type="entry name" value="Fer2"/>
    <property type="match status" value="1"/>
</dbReference>
<evidence type="ECO:0000256" key="12">
    <source>
        <dbReference type="ARBA" id="ARBA00034078"/>
    </source>
</evidence>
<dbReference type="InterPro" id="IPR000674">
    <property type="entry name" value="Ald_Oxase/Xan_DH_a/b"/>
</dbReference>
<dbReference type="Gene3D" id="3.30.365.10">
    <property type="entry name" value="Aldehyde oxidase/xanthine dehydrogenase, molybdopterin binding domain"/>
    <property type="match status" value="4"/>
</dbReference>
<comment type="cofactor">
    <cofactor evidence="15">
        <name>Mo-molybdopterin</name>
        <dbReference type="ChEBI" id="CHEBI:71302"/>
    </cofactor>
    <text evidence="15">Binds 1 Mo-molybdopterin (Mo-MPT) cofactor per subunit.</text>
</comment>
<dbReference type="InterPro" id="IPR036683">
    <property type="entry name" value="CO_DH_flav_C_dom_sf"/>
</dbReference>
<dbReference type="Proteomes" id="UP000694557">
    <property type="component" value="Unassembled WGS sequence"/>
</dbReference>
<evidence type="ECO:0000256" key="1">
    <source>
        <dbReference type="ARBA" id="ARBA00001974"/>
    </source>
</evidence>
<dbReference type="FunFam" id="3.10.20.30:FF:000015">
    <property type="entry name" value="Aldehyde oxidase 1"/>
    <property type="match status" value="1"/>
</dbReference>
<feature type="binding site" evidence="15">
    <location>
        <position position="47"/>
    </location>
    <ligand>
        <name>[2Fe-2S] cluster</name>
        <dbReference type="ChEBI" id="CHEBI:190135"/>
        <label>1</label>
    </ligand>
</feature>
<dbReference type="Pfam" id="PF01315">
    <property type="entry name" value="Ald_Xan_dh_C"/>
    <property type="match status" value="1"/>
</dbReference>
<dbReference type="SUPFAM" id="SSF47741">
    <property type="entry name" value="CO dehydrogenase ISP C-domain like"/>
    <property type="match status" value="1"/>
</dbReference>
<dbReference type="InterPro" id="IPR005107">
    <property type="entry name" value="CO_DH_flav_C"/>
</dbReference>
<dbReference type="SUPFAM" id="SSF56176">
    <property type="entry name" value="FAD-binding/transporter-associated domain-like"/>
    <property type="match status" value="1"/>
</dbReference>
<evidence type="ECO:0000259" key="16">
    <source>
        <dbReference type="PROSITE" id="PS51085"/>
    </source>
</evidence>
<comment type="similarity">
    <text evidence="2">Belongs to the xanthine dehydrogenase family.</text>
</comment>
<dbReference type="FunFam" id="3.30.43.10:FF:000001">
    <property type="entry name" value="Xanthine dehydrogenase/oxidase"/>
    <property type="match status" value="1"/>
</dbReference>
<dbReference type="InterPro" id="IPR036010">
    <property type="entry name" value="2Fe-2S_ferredoxin-like_sf"/>
</dbReference>
<proteinExistence type="inferred from homology"/>
<evidence type="ECO:0000256" key="6">
    <source>
        <dbReference type="ARBA" id="ARBA00022714"/>
    </source>
</evidence>
<dbReference type="FunFam" id="3.90.1170.50:FF:000001">
    <property type="entry name" value="Aldehyde oxidase 1"/>
    <property type="match status" value="1"/>
</dbReference>
<dbReference type="PROSITE" id="PS51387">
    <property type="entry name" value="FAD_PCMH"/>
    <property type="match status" value="1"/>
</dbReference>
<feature type="binding site" evidence="15">
    <location>
        <position position="52"/>
    </location>
    <ligand>
        <name>[2Fe-2S] cluster</name>
        <dbReference type="ChEBI" id="CHEBI:190135"/>
        <label>1</label>
    </ligand>
</feature>
<dbReference type="SUPFAM" id="SSF56003">
    <property type="entry name" value="Molybdenum cofactor-binding domain"/>
    <property type="match status" value="1"/>
</dbReference>
<evidence type="ECO:0000256" key="14">
    <source>
        <dbReference type="PIRSR" id="PIRSR000127-2"/>
    </source>
</evidence>
<dbReference type="GO" id="GO:0071949">
    <property type="term" value="F:FAD binding"/>
    <property type="evidence" value="ECO:0007669"/>
    <property type="project" value="InterPro"/>
</dbReference>
<keyword evidence="6 15" id="KW-0001">2Fe-2S</keyword>
<keyword evidence="8 14" id="KW-0274">FAD</keyword>